<comment type="caution">
    <text evidence="5">The sequence shown here is derived from an EMBL/GenBank/DDBJ whole genome shotgun (WGS) entry which is preliminary data.</text>
</comment>
<dbReference type="InterPro" id="IPR009057">
    <property type="entry name" value="Homeodomain-like_sf"/>
</dbReference>
<dbReference type="SMART" id="SM00342">
    <property type="entry name" value="HTH_ARAC"/>
    <property type="match status" value="1"/>
</dbReference>
<feature type="domain" description="HTH araC/xylS-type" evidence="4">
    <location>
        <begin position="167"/>
        <end position="264"/>
    </location>
</feature>
<dbReference type="InterPro" id="IPR018060">
    <property type="entry name" value="HTH_AraC"/>
</dbReference>
<evidence type="ECO:0000313" key="5">
    <source>
        <dbReference type="EMBL" id="ROS01644.1"/>
    </source>
</evidence>
<dbReference type="PROSITE" id="PS00041">
    <property type="entry name" value="HTH_ARAC_FAMILY_1"/>
    <property type="match status" value="1"/>
</dbReference>
<gene>
    <name evidence="5" type="ORF">EDC56_2088</name>
</gene>
<accession>A0A3N2DPA7</accession>
<evidence type="ECO:0000256" key="2">
    <source>
        <dbReference type="ARBA" id="ARBA00023125"/>
    </source>
</evidence>
<keyword evidence="3" id="KW-0804">Transcription</keyword>
<dbReference type="Proteomes" id="UP000275394">
    <property type="component" value="Unassembled WGS sequence"/>
</dbReference>
<evidence type="ECO:0000313" key="6">
    <source>
        <dbReference type="Proteomes" id="UP000275394"/>
    </source>
</evidence>
<proteinExistence type="predicted"/>
<protein>
    <submittedName>
        <fullName evidence="5">AraC family transcriptional regulator</fullName>
    </submittedName>
</protein>
<name>A0A3N2DPA7_9GAMM</name>
<dbReference type="PANTHER" id="PTHR47894">
    <property type="entry name" value="HTH-TYPE TRANSCRIPTIONAL REGULATOR GADX"/>
    <property type="match status" value="1"/>
</dbReference>
<dbReference type="Pfam" id="PF12833">
    <property type="entry name" value="HTH_18"/>
    <property type="match status" value="1"/>
</dbReference>
<dbReference type="GO" id="GO:0003700">
    <property type="term" value="F:DNA-binding transcription factor activity"/>
    <property type="evidence" value="ECO:0007669"/>
    <property type="project" value="InterPro"/>
</dbReference>
<dbReference type="AlphaFoldDB" id="A0A3N2DPA7"/>
<keyword evidence="2" id="KW-0238">DNA-binding</keyword>
<dbReference type="Gene3D" id="1.10.10.60">
    <property type="entry name" value="Homeodomain-like"/>
    <property type="match status" value="1"/>
</dbReference>
<evidence type="ECO:0000256" key="3">
    <source>
        <dbReference type="ARBA" id="ARBA00023163"/>
    </source>
</evidence>
<dbReference type="InterPro" id="IPR020449">
    <property type="entry name" value="Tscrpt_reg_AraC-type_HTH"/>
</dbReference>
<evidence type="ECO:0000256" key="1">
    <source>
        <dbReference type="ARBA" id="ARBA00023015"/>
    </source>
</evidence>
<keyword evidence="6" id="KW-1185">Reference proteome</keyword>
<dbReference type="RefSeq" id="WP_123712413.1">
    <property type="nucleotide sequence ID" value="NZ_RKHR01000004.1"/>
</dbReference>
<dbReference type="PROSITE" id="PS01124">
    <property type="entry name" value="HTH_ARAC_FAMILY_2"/>
    <property type="match status" value="1"/>
</dbReference>
<reference evidence="5 6" key="1">
    <citation type="submission" date="2018-11" db="EMBL/GenBank/DDBJ databases">
        <title>Genomic Encyclopedia of Type Strains, Phase IV (KMG-IV): sequencing the most valuable type-strain genomes for metagenomic binning, comparative biology and taxonomic classification.</title>
        <authorList>
            <person name="Goeker M."/>
        </authorList>
    </citation>
    <scope>NUCLEOTIDE SEQUENCE [LARGE SCALE GENOMIC DNA]</scope>
    <source>
        <strain evidence="5 6">DSM 100316</strain>
    </source>
</reference>
<organism evidence="5 6">
    <name type="scientific">Sinobacterium caligoides</name>
    <dbReference type="NCBI Taxonomy" id="933926"/>
    <lineage>
        <taxon>Bacteria</taxon>
        <taxon>Pseudomonadati</taxon>
        <taxon>Pseudomonadota</taxon>
        <taxon>Gammaproteobacteria</taxon>
        <taxon>Cellvibrionales</taxon>
        <taxon>Spongiibacteraceae</taxon>
        <taxon>Sinobacterium</taxon>
    </lineage>
</organism>
<dbReference type="GO" id="GO:0000976">
    <property type="term" value="F:transcription cis-regulatory region binding"/>
    <property type="evidence" value="ECO:0007669"/>
    <property type="project" value="TreeGrafter"/>
</dbReference>
<keyword evidence="1" id="KW-0805">Transcription regulation</keyword>
<dbReference type="InterPro" id="IPR018062">
    <property type="entry name" value="HTH_AraC-typ_CS"/>
</dbReference>
<dbReference type="GO" id="GO:0005829">
    <property type="term" value="C:cytosol"/>
    <property type="evidence" value="ECO:0007669"/>
    <property type="project" value="TreeGrafter"/>
</dbReference>
<dbReference type="PANTHER" id="PTHR47894:SF4">
    <property type="entry name" value="HTH-TYPE TRANSCRIPTIONAL REGULATOR GADX"/>
    <property type="match status" value="1"/>
</dbReference>
<sequence>MKELIELAKRIVSENTDLPFSIYSSVHEQHITNVPVVKPLLIFVLRGHKYLGADRRITCSAGSFVFLANSPTTEMRNIPSEEEYFALLIPFEYSDFSQFKDKKNRKKNYFQGKINHPLDKALQQFIEWSAFSPKETQHLRRQELLQIIFLAGYDCVGAMAEAPTLSHQIYGIIEDNPAASWGGERIAAYLTMSESTLRRRLKDEGTNIKAIRNRTRLGHGLHLVQTTMEPIGRISERCGYQSQSRFTDQFKQLFSITPSELRKTRLHD</sequence>
<evidence type="ECO:0000259" key="4">
    <source>
        <dbReference type="PROSITE" id="PS01124"/>
    </source>
</evidence>
<dbReference type="OrthoDB" id="9783876at2"/>
<dbReference type="PRINTS" id="PR00032">
    <property type="entry name" value="HTHARAC"/>
</dbReference>
<dbReference type="EMBL" id="RKHR01000004">
    <property type="protein sequence ID" value="ROS01644.1"/>
    <property type="molecule type" value="Genomic_DNA"/>
</dbReference>
<dbReference type="SUPFAM" id="SSF46689">
    <property type="entry name" value="Homeodomain-like"/>
    <property type="match status" value="1"/>
</dbReference>